<dbReference type="EMBL" id="UZAD01008509">
    <property type="protein sequence ID" value="VDN88653.1"/>
    <property type="molecule type" value="Genomic_DNA"/>
</dbReference>
<reference evidence="3" key="1">
    <citation type="submission" date="2017-02" db="UniProtKB">
        <authorList>
            <consortium name="WormBaseParasite"/>
        </authorList>
    </citation>
    <scope>IDENTIFICATION</scope>
</reference>
<accession>A0A0N4TH14</accession>
<sequence length="72" mass="8449">MIQSIDFHISIPITDQQLSLSDTIFRYLPNSMRKIKLEKCQNITADGICDYIERCFNSNENTTKIHHRSTEM</sequence>
<reference evidence="1 2" key="2">
    <citation type="submission" date="2018-11" db="EMBL/GenBank/DDBJ databases">
        <authorList>
            <consortium name="Pathogen Informatics"/>
        </authorList>
    </citation>
    <scope>NUCLEOTIDE SEQUENCE [LARGE SCALE GENOMIC DNA]</scope>
</reference>
<dbReference type="Proteomes" id="UP000278627">
    <property type="component" value="Unassembled WGS sequence"/>
</dbReference>
<dbReference type="WBParaSite" id="BPAG_0000750201-mRNA-1">
    <property type="protein sequence ID" value="BPAG_0000750201-mRNA-1"/>
    <property type="gene ID" value="BPAG_0000750201"/>
</dbReference>
<evidence type="ECO:0000313" key="1">
    <source>
        <dbReference type="EMBL" id="VDN88653.1"/>
    </source>
</evidence>
<evidence type="ECO:0000313" key="2">
    <source>
        <dbReference type="Proteomes" id="UP000278627"/>
    </source>
</evidence>
<organism evidence="3">
    <name type="scientific">Brugia pahangi</name>
    <name type="common">Filarial nematode worm</name>
    <dbReference type="NCBI Taxonomy" id="6280"/>
    <lineage>
        <taxon>Eukaryota</taxon>
        <taxon>Metazoa</taxon>
        <taxon>Ecdysozoa</taxon>
        <taxon>Nematoda</taxon>
        <taxon>Chromadorea</taxon>
        <taxon>Rhabditida</taxon>
        <taxon>Spirurina</taxon>
        <taxon>Spiruromorpha</taxon>
        <taxon>Filarioidea</taxon>
        <taxon>Onchocercidae</taxon>
        <taxon>Brugia</taxon>
    </lineage>
</organism>
<dbReference type="AlphaFoldDB" id="A0A0N4TH14"/>
<gene>
    <name evidence="1" type="ORF">BPAG_LOCUS7467</name>
</gene>
<name>A0A0N4TH14_BRUPA</name>
<evidence type="ECO:0000313" key="3">
    <source>
        <dbReference type="WBParaSite" id="BPAG_0000750201-mRNA-1"/>
    </source>
</evidence>
<keyword evidence="2" id="KW-1185">Reference proteome</keyword>
<protein>
    <submittedName>
        <fullName evidence="3">F-box/LRR-repeat protein</fullName>
    </submittedName>
</protein>
<proteinExistence type="predicted"/>